<reference evidence="2" key="1">
    <citation type="journal article" date="2019" name="Int. J. Syst. Evol. Microbiol.">
        <title>The Global Catalogue of Microorganisms (GCM) 10K type strain sequencing project: providing services to taxonomists for standard genome sequencing and annotation.</title>
        <authorList>
            <consortium name="The Broad Institute Genomics Platform"/>
            <consortium name="The Broad Institute Genome Sequencing Center for Infectious Disease"/>
            <person name="Wu L."/>
            <person name="Ma J."/>
        </authorList>
    </citation>
    <scope>NUCLEOTIDE SEQUENCE [LARGE SCALE GENOMIC DNA]</scope>
    <source>
        <strain evidence="2">NBRC 102146</strain>
    </source>
</reference>
<keyword evidence="2" id="KW-1185">Reference proteome</keyword>
<evidence type="ECO:0000313" key="2">
    <source>
        <dbReference type="Proteomes" id="UP001156703"/>
    </source>
</evidence>
<dbReference type="EMBL" id="BSOO01000017">
    <property type="protein sequence ID" value="GLR48024.1"/>
    <property type="molecule type" value="Genomic_DNA"/>
</dbReference>
<dbReference type="PANTHER" id="PTHR43857">
    <property type="entry name" value="BLR7761 PROTEIN"/>
    <property type="match status" value="1"/>
</dbReference>
<gene>
    <name evidence="1" type="ORF">GCM10007925_17370</name>
</gene>
<dbReference type="Gene3D" id="3.30.1330.40">
    <property type="entry name" value="RutC-like"/>
    <property type="match status" value="1"/>
</dbReference>
<dbReference type="RefSeq" id="WP_029940862.1">
    <property type="nucleotide sequence ID" value="NZ_BSOO01000017.1"/>
</dbReference>
<dbReference type="PANTHER" id="PTHR43857:SF1">
    <property type="entry name" value="YJGH FAMILY PROTEIN"/>
    <property type="match status" value="1"/>
</dbReference>
<organism evidence="1 2">
    <name type="scientific">Sphingomonas astaxanthinifaciens DSM 22298</name>
    <dbReference type="NCBI Taxonomy" id="1123267"/>
    <lineage>
        <taxon>Bacteria</taxon>
        <taxon>Pseudomonadati</taxon>
        <taxon>Pseudomonadota</taxon>
        <taxon>Alphaproteobacteria</taxon>
        <taxon>Sphingomonadales</taxon>
        <taxon>Sphingomonadaceae</taxon>
        <taxon>Sphingomonas</taxon>
    </lineage>
</organism>
<evidence type="ECO:0000313" key="1">
    <source>
        <dbReference type="EMBL" id="GLR48024.1"/>
    </source>
</evidence>
<dbReference type="SUPFAM" id="SSF55298">
    <property type="entry name" value="YjgF-like"/>
    <property type="match status" value="1"/>
</dbReference>
<sequence length="129" mass="13670">MTRQRTHGTSPYEAAYGFSRAIRAGDRILVSGTAPVEADGSSTPGDAAAQARRCFAIILKAIEELGGSAADVVRTRMFIVDSTDADAIGAVHGEVFAEVRPAATMVVVTALLRDEWRVEIEAEALVHDA</sequence>
<accession>A0ABQ5ZB67</accession>
<dbReference type="InterPro" id="IPR035959">
    <property type="entry name" value="RutC-like_sf"/>
</dbReference>
<dbReference type="Pfam" id="PF01042">
    <property type="entry name" value="Ribonuc_L-PSP"/>
    <property type="match status" value="1"/>
</dbReference>
<evidence type="ECO:0008006" key="3">
    <source>
        <dbReference type="Google" id="ProtNLM"/>
    </source>
</evidence>
<comment type="caution">
    <text evidence="1">The sequence shown here is derived from an EMBL/GenBank/DDBJ whole genome shotgun (WGS) entry which is preliminary data.</text>
</comment>
<dbReference type="InterPro" id="IPR006175">
    <property type="entry name" value="YjgF/YER057c/UK114"/>
</dbReference>
<dbReference type="Proteomes" id="UP001156703">
    <property type="component" value="Unassembled WGS sequence"/>
</dbReference>
<proteinExistence type="predicted"/>
<protein>
    <recommendedName>
        <fullName evidence="3">Enamine deaminase RidA, house cleaning of reactive enamine intermediates, YjgF/YER057c/UK114 family</fullName>
    </recommendedName>
</protein>
<name>A0ABQ5ZB67_9SPHN</name>
<dbReference type="CDD" id="cd06154">
    <property type="entry name" value="YjgF_YER057c_UK114_like_6"/>
    <property type="match status" value="1"/>
</dbReference>